<dbReference type="Gene3D" id="3.30.70.330">
    <property type="match status" value="2"/>
</dbReference>
<dbReference type="Pfam" id="PF00076">
    <property type="entry name" value="RRM_1"/>
    <property type="match status" value="2"/>
</dbReference>
<dbReference type="InParanoid" id="A0A024FTL1"/>
<name>A0A024FTL1_9STRA</name>
<dbReference type="PANTHER" id="PTHR48024:SF56">
    <property type="entry name" value="HETEROGENEOUS NUCLEAR RIBONUCLEOPROTEIN A0"/>
    <property type="match status" value="1"/>
</dbReference>
<evidence type="ECO:0000313" key="4">
    <source>
        <dbReference type="EMBL" id="CCI10272.1"/>
    </source>
</evidence>
<dbReference type="InterPro" id="IPR035979">
    <property type="entry name" value="RBD_domain_sf"/>
</dbReference>
<evidence type="ECO:0000313" key="5">
    <source>
        <dbReference type="Proteomes" id="UP000053237"/>
    </source>
</evidence>
<proteinExistence type="predicted"/>
<dbReference type="Proteomes" id="UP000053237">
    <property type="component" value="Unassembled WGS sequence"/>
</dbReference>
<dbReference type="FunCoup" id="A0A024FTL1">
    <property type="interactions" value="6"/>
</dbReference>
<dbReference type="PANTHER" id="PTHR48024">
    <property type="entry name" value="GEO13361P1-RELATED"/>
    <property type="match status" value="1"/>
</dbReference>
<dbReference type="EMBL" id="CAIX01000191">
    <property type="protein sequence ID" value="CCI10272.1"/>
    <property type="molecule type" value="Genomic_DNA"/>
</dbReference>
<dbReference type="STRING" id="65357.A0A024FTL1"/>
<keyword evidence="1 2" id="KW-0694">RNA-binding</keyword>
<dbReference type="InterPro" id="IPR000504">
    <property type="entry name" value="RRM_dom"/>
</dbReference>
<sequence>MTHGEARKKRRFDASTCAKQRNIEDSSKLYQLLGSLSREQLTAILISAYVQNIVVKQIEWLHFISVAAQYETIYNEIRTVANADTIHRKVFVRGLAWETSSETLRDAFGRFGDIEEGAVIFDKSTGKSKGYGFVTFAEMEAAQCAVDQHIVEIDVCRKLFGRKTMCNLAAMRPDSSQPHGMSENNSAKALYAVDQRELMVSNRFDESDRKLFVRGLAWNTADETLRCEFEKYGEIEEASIARDRKTGNSKGFGFVTYRCKFSADRAIQQPQKIIDNRTTKCNFACQGGPKTFFQETVTHRKCPTTIGQAHTSFPVNHQPIGMYPAMSPQANYHPGQHAAHNPIQFYPYPQTRYTTSMVQPHFTSVPFQQPPLPPSNQSR</sequence>
<dbReference type="GO" id="GO:0005634">
    <property type="term" value="C:nucleus"/>
    <property type="evidence" value="ECO:0007669"/>
    <property type="project" value="TreeGrafter"/>
</dbReference>
<evidence type="ECO:0000259" key="3">
    <source>
        <dbReference type="PROSITE" id="PS50102"/>
    </source>
</evidence>
<protein>
    <recommendedName>
        <fullName evidence="3">RRM domain-containing protein</fullName>
    </recommendedName>
</protein>
<evidence type="ECO:0000256" key="2">
    <source>
        <dbReference type="PROSITE-ProRule" id="PRU00176"/>
    </source>
</evidence>
<dbReference type="OrthoDB" id="1875751at2759"/>
<dbReference type="GO" id="GO:0003723">
    <property type="term" value="F:RNA binding"/>
    <property type="evidence" value="ECO:0007669"/>
    <property type="project" value="UniProtKB-UniRule"/>
</dbReference>
<accession>A0A024FTL1</accession>
<feature type="domain" description="RRM" evidence="3">
    <location>
        <begin position="88"/>
        <end position="171"/>
    </location>
</feature>
<dbReference type="AlphaFoldDB" id="A0A024FTL1"/>
<dbReference type="InterPro" id="IPR012677">
    <property type="entry name" value="Nucleotide-bd_a/b_plait_sf"/>
</dbReference>
<keyword evidence="5" id="KW-1185">Reference proteome</keyword>
<comment type="caution">
    <text evidence="4">The sequence shown here is derived from an EMBL/GenBank/DDBJ whole genome shotgun (WGS) entry which is preliminary data.</text>
</comment>
<dbReference type="PROSITE" id="PS50102">
    <property type="entry name" value="RRM"/>
    <property type="match status" value="2"/>
</dbReference>
<evidence type="ECO:0000256" key="1">
    <source>
        <dbReference type="ARBA" id="ARBA00022884"/>
    </source>
</evidence>
<organism evidence="4 5">
    <name type="scientific">Albugo candida</name>
    <dbReference type="NCBI Taxonomy" id="65357"/>
    <lineage>
        <taxon>Eukaryota</taxon>
        <taxon>Sar</taxon>
        <taxon>Stramenopiles</taxon>
        <taxon>Oomycota</taxon>
        <taxon>Peronosporomycetes</taxon>
        <taxon>Albuginales</taxon>
        <taxon>Albuginaceae</taxon>
        <taxon>Albugo</taxon>
    </lineage>
</organism>
<gene>
    <name evidence="4" type="ORF">BN9_089050</name>
</gene>
<reference evidence="4 5" key="1">
    <citation type="submission" date="2012-05" db="EMBL/GenBank/DDBJ databases">
        <title>Recombination and specialization in a pathogen metapopulation.</title>
        <authorList>
            <person name="Gardiner A."/>
            <person name="Kemen E."/>
            <person name="Schultz-Larsen T."/>
            <person name="MacLean D."/>
            <person name="Van Oosterhout C."/>
            <person name="Jones J.D.G."/>
        </authorList>
    </citation>
    <scope>NUCLEOTIDE SEQUENCE [LARGE SCALE GENOMIC DNA]</scope>
    <source>
        <strain evidence="4 5">Ac Nc2</strain>
    </source>
</reference>
<dbReference type="SUPFAM" id="SSF54928">
    <property type="entry name" value="RNA-binding domain, RBD"/>
    <property type="match status" value="2"/>
</dbReference>
<feature type="domain" description="RRM" evidence="3">
    <location>
        <begin position="209"/>
        <end position="286"/>
    </location>
</feature>
<dbReference type="InterPro" id="IPR050886">
    <property type="entry name" value="RNA-binding_reg"/>
</dbReference>
<dbReference type="SMART" id="SM00360">
    <property type="entry name" value="RRM"/>
    <property type="match status" value="2"/>
</dbReference>